<sequence length="239" mass="26777">MKLDRFISNNTPHSRQTARLLIASGRVTVAGKQVFDPRFEVDQFVAICLEEQLLQYRPALFFMLHKPVGYLSATRDPQHPTVLELFPAELRAELHIGGRLDRGSSGLLILTNDGSWSRRLTEPRVKLPKTYRVTTLRPITSDTAERFASGIYMTTEQLTTSPAQLEQVGARECRLTIYEGRYHQIKRMFHAVGNQVATLHRESMGAIQLDPALRAGQYRALTAAEVASVDQPATGSRSS</sequence>
<dbReference type="InterPro" id="IPR050343">
    <property type="entry name" value="RsuA_PseudoU_synthase"/>
</dbReference>
<reference evidence="9 10" key="1">
    <citation type="submission" date="2016-10" db="EMBL/GenBank/DDBJ databases">
        <authorList>
            <person name="Varghese N."/>
            <person name="Submissions S."/>
        </authorList>
    </citation>
    <scope>NUCLEOTIDE SEQUENCE [LARGE SCALE GENOMIC DNA]</scope>
    <source>
        <strain evidence="9 10">CECT 8317</strain>
    </source>
</reference>
<evidence type="ECO:0000313" key="9">
    <source>
        <dbReference type="EMBL" id="SEG54900.1"/>
    </source>
</evidence>
<dbReference type="AlphaFoldDB" id="A0AAQ1G9I5"/>
<dbReference type="GO" id="GO:0005829">
    <property type="term" value="C:cytosol"/>
    <property type="evidence" value="ECO:0007669"/>
    <property type="project" value="UniProtKB-ARBA"/>
</dbReference>
<dbReference type="Gene3D" id="3.30.70.580">
    <property type="entry name" value="Pseudouridine synthase I, catalytic domain, N-terminal subdomain"/>
    <property type="match status" value="1"/>
</dbReference>
<evidence type="ECO:0000256" key="7">
    <source>
        <dbReference type="RuleBase" id="RU003887"/>
    </source>
</evidence>
<evidence type="ECO:0000256" key="6">
    <source>
        <dbReference type="PROSITE-ProRule" id="PRU00182"/>
    </source>
</evidence>
<comment type="similarity">
    <text evidence="1 7">Belongs to the pseudouridine synthase RsuA family.</text>
</comment>
<keyword evidence="10" id="KW-1185">Reference proteome</keyword>
<dbReference type="GO" id="GO:0160136">
    <property type="term" value="F:16S rRNA pseudouridine(516) synthase activity"/>
    <property type="evidence" value="ECO:0007669"/>
    <property type="project" value="UniProtKB-EC"/>
</dbReference>
<dbReference type="InterPro" id="IPR020103">
    <property type="entry name" value="PsdUridine_synth_cat_dom_sf"/>
</dbReference>
<comment type="catalytic activity">
    <reaction evidence="4">
        <text>uridine(516) in 16S rRNA = pseudouridine(516) in 16S rRNA</text>
        <dbReference type="Rhea" id="RHEA:38867"/>
        <dbReference type="Rhea" id="RHEA-COMP:10089"/>
        <dbReference type="Rhea" id="RHEA-COMP:10090"/>
        <dbReference type="ChEBI" id="CHEBI:65314"/>
        <dbReference type="ChEBI" id="CHEBI:65315"/>
        <dbReference type="EC" id="5.4.99.19"/>
    </reaction>
</comment>
<comment type="caution">
    <text evidence="9">The sequence shown here is derived from an EMBL/GenBank/DDBJ whole genome shotgun (WGS) entry which is preliminary data.</text>
</comment>
<accession>A0AAQ1G9I5</accession>
<keyword evidence="3 7" id="KW-0413">Isomerase</keyword>
<evidence type="ECO:0000256" key="4">
    <source>
        <dbReference type="ARBA" id="ARBA00036749"/>
    </source>
</evidence>
<dbReference type="FunFam" id="3.30.70.1560:FF:000001">
    <property type="entry name" value="Pseudouridine synthase"/>
    <property type="match status" value="1"/>
</dbReference>
<dbReference type="GO" id="GO:0003723">
    <property type="term" value="F:RNA binding"/>
    <property type="evidence" value="ECO:0007669"/>
    <property type="project" value="UniProtKB-KW"/>
</dbReference>
<name>A0AAQ1G9I5_9GAMM</name>
<dbReference type="Gene3D" id="3.10.290.10">
    <property type="entry name" value="RNA-binding S4 domain"/>
    <property type="match status" value="1"/>
</dbReference>
<dbReference type="PROSITE" id="PS50889">
    <property type="entry name" value="S4"/>
    <property type="match status" value="1"/>
</dbReference>
<dbReference type="PROSITE" id="PS01149">
    <property type="entry name" value="PSI_RSU"/>
    <property type="match status" value="1"/>
</dbReference>
<dbReference type="EC" id="5.4.99.-" evidence="7"/>
<dbReference type="Pfam" id="PF00849">
    <property type="entry name" value="PseudoU_synth_2"/>
    <property type="match status" value="1"/>
</dbReference>
<dbReference type="PANTHER" id="PTHR47683:SF4">
    <property type="entry name" value="PSEUDOURIDINE SYNTHASE"/>
    <property type="match status" value="1"/>
</dbReference>
<dbReference type="GO" id="GO:0000455">
    <property type="term" value="P:enzyme-directed rRNA pseudouridine synthesis"/>
    <property type="evidence" value="ECO:0007669"/>
    <property type="project" value="UniProtKB-ARBA"/>
</dbReference>
<dbReference type="CDD" id="cd02553">
    <property type="entry name" value="PseudoU_synth_RsuA"/>
    <property type="match status" value="1"/>
</dbReference>
<dbReference type="InterPro" id="IPR020094">
    <property type="entry name" value="TruA/RsuA/RluB/E/F_N"/>
</dbReference>
<dbReference type="InterPro" id="IPR036986">
    <property type="entry name" value="S4_RNA-bd_sf"/>
</dbReference>
<dbReference type="EMBL" id="FNVE01000009">
    <property type="protein sequence ID" value="SEG54900.1"/>
    <property type="molecule type" value="Genomic_DNA"/>
</dbReference>
<protein>
    <recommendedName>
        <fullName evidence="7">Pseudouridine synthase</fullName>
        <ecNumber evidence="7">5.4.99.-</ecNumber>
    </recommendedName>
</protein>
<evidence type="ECO:0000256" key="1">
    <source>
        <dbReference type="ARBA" id="ARBA00008348"/>
    </source>
</evidence>
<dbReference type="Proteomes" id="UP000243518">
    <property type="component" value="Unassembled WGS sequence"/>
</dbReference>
<keyword evidence="2 6" id="KW-0694">RNA-binding</keyword>
<dbReference type="InterPro" id="IPR018496">
    <property type="entry name" value="PsdUridine_synth_RsuA/RluB_CS"/>
</dbReference>
<dbReference type="NCBIfam" id="TIGR00093">
    <property type="entry name" value="pseudouridine synthase"/>
    <property type="match status" value="1"/>
</dbReference>
<dbReference type="SUPFAM" id="SSF55174">
    <property type="entry name" value="Alpha-L RNA-binding motif"/>
    <property type="match status" value="1"/>
</dbReference>
<feature type="domain" description="Pseudouridine synthase RsuA/RluA-like" evidence="8">
    <location>
        <begin position="62"/>
        <end position="191"/>
    </location>
</feature>
<comment type="function">
    <text evidence="5">Responsible for synthesis of pseudouridine from uracil-516 in 16S ribosomal RNA.</text>
</comment>
<dbReference type="RefSeq" id="WP_088276401.1">
    <property type="nucleotide sequence ID" value="NZ_FNVE01000009.1"/>
</dbReference>
<dbReference type="InterPro" id="IPR000748">
    <property type="entry name" value="PsdUridine_synth_RsuA/RluB/E/F"/>
</dbReference>
<dbReference type="PANTHER" id="PTHR47683">
    <property type="entry name" value="PSEUDOURIDINE SYNTHASE FAMILY PROTEIN-RELATED"/>
    <property type="match status" value="1"/>
</dbReference>
<evidence type="ECO:0000256" key="5">
    <source>
        <dbReference type="ARBA" id="ARBA00037590"/>
    </source>
</evidence>
<gene>
    <name evidence="9" type="ORF">SAMN05216586_10998</name>
</gene>
<dbReference type="Gene3D" id="3.30.70.1560">
    <property type="entry name" value="Alpha-L RNA-binding motif"/>
    <property type="match status" value="1"/>
</dbReference>
<dbReference type="InterPro" id="IPR042092">
    <property type="entry name" value="PsdUridine_s_RsuA/RluB/E/F_cat"/>
</dbReference>
<evidence type="ECO:0000256" key="2">
    <source>
        <dbReference type="ARBA" id="ARBA00022884"/>
    </source>
</evidence>
<dbReference type="SUPFAM" id="SSF55120">
    <property type="entry name" value="Pseudouridine synthase"/>
    <property type="match status" value="1"/>
</dbReference>
<proteinExistence type="inferred from homology"/>
<evidence type="ECO:0000313" key="10">
    <source>
        <dbReference type="Proteomes" id="UP000243518"/>
    </source>
</evidence>
<evidence type="ECO:0000259" key="8">
    <source>
        <dbReference type="Pfam" id="PF00849"/>
    </source>
</evidence>
<dbReference type="InterPro" id="IPR006145">
    <property type="entry name" value="PsdUridine_synth_RsuA/RluA"/>
</dbReference>
<evidence type="ECO:0000256" key="3">
    <source>
        <dbReference type="ARBA" id="ARBA00023235"/>
    </source>
</evidence>
<organism evidence="9 10">
    <name type="scientific">Halopseudomonas aestusnigri</name>
    <dbReference type="NCBI Taxonomy" id="857252"/>
    <lineage>
        <taxon>Bacteria</taxon>
        <taxon>Pseudomonadati</taxon>
        <taxon>Pseudomonadota</taxon>
        <taxon>Gammaproteobacteria</taxon>
        <taxon>Pseudomonadales</taxon>
        <taxon>Pseudomonadaceae</taxon>
        <taxon>Halopseudomonas</taxon>
    </lineage>
</organism>